<evidence type="ECO:0000313" key="3">
    <source>
        <dbReference type="EMBL" id="TKA81257.1"/>
    </source>
</evidence>
<feature type="compositionally biased region" description="Acidic residues" evidence="1">
    <location>
        <begin position="219"/>
        <end position="234"/>
    </location>
</feature>
<reference evidence="3 4" key="1">
    <citation type="submission" date="2017-03" db="EMBL/GenBank/DDBJ databases">
        <title>Genomes of endolithic fungi from Antarctica.</title>
        <authorList>
            <person name="Coleine C."/>
            <person name="Masonjones S."/>
            <person name="Stajich J.E."/>
        </authorList>
    </citation>
    <scope>NUCLEOTIDE SEQUENCE [LARGE SCALE GENOMIC DNA]</scope>
    <source>
        <strain evidence="3 4">CCFEE 5184</strain>
    </source>
</reference>
<dbReference type="PANTHER" id="PTHR20208">
    <property type="entry name" value="STRUCTURE-SPECIFIC ENDONUCLEASE SUBUNIT SLX1"/>
    <property type="match status" value="1"/>
</dbReference>
<gene>
    <name evidence="3" type="ORF">B0A55_02367</name>
</gene>
<dbReference type="GO" id="GO:0017108">
    <property type="term" value="F:5'-flap endonuclease activity"/>
    <property type="evidence" value="ECO:0007669"/>
    <property type="project" value="TreeGrafter"/>
</dbReference>
<dbReference type="EMBL" id="NAJQ01000055">
    <property type="protein sequence ID" value="TKA81257.1"/>
    <property type="molecule type" value="Genomic_DNA"/>
</dbReference>
<dbReference type="InterPro" id="IPR013083">
    <property type="entry name" value="Znf_RING/FYVE/PHD"/>
</dbReference>
<dbReference type="InterPro" id="IPR048749">
    <property type="entry name" value="SLX1_C"/>
</dbReference>
<sequence length="300" mass="32936">MALTDRQMGVAKLTHNPPYRGRGSAHSGQINHPLLPQIGQGAFERWPLKVTFYAEDVYRIWMKCTRQQLETLRPGITVSLDPPPQDEASRAISGIRALDVSYSALKPQIEKTKNIFESSDWLHCAVCHGGLPASGAGALVCTTEGCNAASHIECLSTAFLQAEGDTDAMLPTSGSCPSCNIELQWTNLVKELSLRMRGQKELEVLFKERRKRKKGVEATESDVEAESSADEAEMDSQLPKEDGWHELPESSADEAEQAMIRSDPSPPTKASKIKRAAAVAPSYSEPIIEESDWDDAEIIT</sequence>
<dbReference type="InterPro" id="IPR050381">
    <property type="entry name" value="SLX1_endonuclease"/>
</dbReference>
<dbReference type="GO" id="GO:0000724">
    <property type="term" value="P:double-strand break repair via homologous recombination"/>
    <property type="evidence" value="ECO:0007669"/>
    <property type="project" value="TreeGrafter"/>
</dbReference>
<dbReference type="PANTHER" id="PTHR20208:SF10">
    <property type="entry name" value="STRUCTURE-SPECIFIC ENDONUCLEASE SUBUNIT SLX1"/>
    <property type="match status" value="1"/>
</dbReference>
<dbReference type="GO" id="GO:0033557">
    <property type="term" value="C:Slx1-Slx4 complex"/>
    <property type="evidence" value="ECO:0007669"/>
    <property type="project" value="TreeGrafter"/>
</dbReference>
<proteinExistence type="predicted"/>
<dbReference type="Gene3D" id="3.30.40.10">
    <property type="entry name" value="Zinc/RING finger domain, C3HC4 (zinc finger)"/>
    <property type="match status" value="1"/>
</dbReference>
<dbReference type="Proteomes" id="UP000309340">
    <property type="component" value="Unassembled WGS sequence"/>
</dbReference>
<feature type="domain" description="Structure-specific endonuclease subunit SLX1 C-terminal" evidence="2">
    <location>
        <begin position="123"/>
        <end position="189"/>
    </location>
</feature>
<feature type="region of interest" description="Disordered" evidence="1">
    <location>
        <begin position="211"/>
        <end position="284"/>
    </location>
</feature>
<dbReference type="AlphaFoldDB" id="A0A4U0XWR2"/>
<comment type="caution">
    <text evidence="3">The sequence shown here is derived from an EMBL/GenBank/DDBJ whole genome shotgun (WGS) entry which is preliminary data.</text>
</comment>
<evidence type="ECO:0000256" key="1">
    <source>
        <dbReference type="SAM" id="MobiDB-lite"/>
    </source>
</evidence>
<dbReference type="GO" id="GO:0008821">
    <property type="term" value="F:crossover junction DNA endonuclease activity"/>
    <property type="evidence" value="ECO:0007669"/>
    <property type="project" value="TreeGrafter"/>
</dbReference>
<accession>A0A4U0XWR2</accession>
<feature type="region of interest" description="Disordered" evidence="1">
    <location>
        <begin position="1"/>
        <end position="30"/>
    </location>
</feature>
<keyword evidence="4" id="KW-1185">Reference proteome</keyword>
<dbReference type="OrthoDB" id="24645at2759"/>
<organism evidence="3 4">
    <name type="scientific">Friedmanniomyces simplex</name>
    <dbReference type="NCBI Taxonomy" id="329884"/>
    <lineage>
        <taxon>Eukaryota</taxon>
        <taxon>Fungi</taxon>
        <taxon>Dikarya</taxon>
        <taxon>Ascomycota</taxon>
        <taxon>Pezizomycotina</taxon>
        <taxon>Dothideomycetes</taxon>
        <taxon>Dothideomycetidae</taxon>
        <taxon>Mycosphaerellales</taxon>
        <taxon>Teratosphaeriaceae</taxon>
        <taxon>Friedmanniomyces</taxon>
    </lineage>
</organism>
<evidence type="ECO:0000259" key="2">
    <source>
        <dbReference type="Pfam" id="PF21202"/>
    </source>
</evidence>
<dbReference type="STRING" id="329884.A0A4U0XWR2"/>
<name>A0A4U0XWR2_9PEZI</name>
<evidence type="ECO:0000313" key="4">
    <source>
        <dbReference type="Proteomes" id="UP000309340"/>
    </source>
</evidence>
<dbReference type="Pfam" id="PF21202">
    <property type="entry name" value="SLX1_C"/>
    <property type="match status" value="1"/>
</dbReference>
<protein>
    <recommendedName>
        <fullName evidence="2">Structure-specific endonuclease subunit SLX1 C-terminal domain-containing protein</fullName>
    </recommendedName>
</protein>
<feature type="compositionally biased region" description="Basic and acidic residues" evidence="1">
    <location>
        <begin position="238"/>
        <end position="248"/>
    </location>
</feature>